<evidence type="ECO:0000313" key="4">
    <source>
        <dbReference type="Proteomes" id="UP001341840"/>
    </source>
</evidence>
<dbReference type="Gene3D" id="1.25.10.10">
    <property type="entry name" value="Leucine-rich Repeat Variant"/>
    <property type="match status" value="1"/>
</dbReference>
<evidence type="ECO:0000256" key="1">
    <source>
        <dbReference type="PROSITE-ProRule" id="PRU00103"/>
    </source>
</evidence>
<dbReference type="EMBL" id="JASCZI010090626">
    <property type="protein sequence ID" value="MED6142983.1"/>
    <property type="molecule type" value="Genomic_DNA"/>
</dbReference>
<evidence type="ECO:0008006" key="5">
    <source>
        <dbReference type="Google" id="ProtNLM"/>
    </source>
</evidence>
<dbReference type="PANTHER" id="PTHR32059">
    <property type="entry name" value="RAB11-BINDING PROTEIN RELCH"/>
    <property type="match status" value="1"/>
</dbReference>
<dbReference type="InterPro" id="IPR016024">
    <property type="entry name" value="ARM-type_fold"/>
</dbReference>
<feature type="region of interest" description="Disordered" evidence="2">
    <location>
        <begin position="412"/>
        <end position="443"/>
    </location>
</feature>
<dbReference type="InterPro" id="IPR040362">
    <property type="entry name" value="RELCH"/>
</dbReference>
<dbReference type="PANTHER" id="PTHR32059:SF0">
    <property type="entry name" value="RAB11-BINDING PROTEIN RELCH"/>
    <property type="match status" value="1"/>
</dbReference>
<protein>
    <recommendedName>
        <fullName evidence="5">HEAT repeat protein</fullName>
    </recommendedName>
</protein>
<dbReference type="PROSITE" id="PS50077">
    <property type="entry name" value="HEAT_REPEAT"/>
    <property type="match status" value="1"/>
</dbReference>
<dbReference type="InterPro" id="IPR021133">
    <property type="entry name" value="HEAT_type_2"/>
</dbReference>
<keyword evidence="4" id="KW-1185">Reference proteome</keyword>
<comment type="caution">
    <text evidence="3">The sequence shown here is derived from an EMBL/GenBank/DDBJ whole genome shotgun (WGS) entry which is preliminary data.</text>
</comment>
<dbReference type="InterPro" id="IPR011989">
    <property type="entry name" value="ARM-like"/>
</dbReference>
<proteinExistence type="predicted"/>
<sequence>MLVELLPWVDQKVIETCPFSHTTETTQAMLSTSLLEMYAREQVEWDAFEWMHIECFPNLVELACMLPQKEDNLRSRMSKFLLSVSERFGDSYMTCIMLPVFLTAVGDKADLTYFPRSIRSRIEGLRPRSGVVDRLSTMCVLPLLLAGVMGAPGKQDLLAEYLRKLLLEENHTENPPTKHTPEIINAIRFICIYEENHGLIFTILWEMVVSTSVNMKINAAKLLKVIVPYIDAKVASTHVLPALITLGSDQNLNVKYASIDAFGAVAQHFKNDTIVDKIRVQMDAFLEDGSHEATIAVIRALVVAIFQLTSTPNATSDLMRRRDRANAFCEAIRALDATDFPEKSIRDYLLPAIQNLLKDVDALDPAHKEALEIIMKERSGGTFDSISKVMAGAHLALPTSVSNIFGEGGLLGKKDTMTDPSSEAASSPNTGAPSPAEDTRFRRIMLGNFSDMLRGKGKAQEDGQKQ</sequence>
<reference evidence="3 4" key="1">
    <citation type="journal article" date="2023" name="Plants (Basel)">
        <title>Bridging the Gap: Combining Genomics and Transcriptomics Approaches to Understand Stylosanthes scabra, an Orphan Legume from the Brazilian Caatinga.</title>
        <authorList>
            <person name="Ferreira-Neto J.R.C."/>
            <person name="da Silva M.D."/>
            <person name="Binneck E."/>
            <person name="de Melo N.F."/>
            <person name="da Silva R.H."/>
            <person name="de Melo A.L.T.M."/>
            <person name="Pandolfi V."/>
            <person name="Bustamante F.O."/>
            <person name="Brasileiro-Vidal A.C."/>
            <person name="Benko-Iseppon A.M."/>
        </authorList>
    </citation>
    <scope>NUCLEOTIDE SEQUENCE [LARGE SCALE GENOMIC DNA]</scope>
    <source>
        <tissue evidence="3">Leaves</tissue>
    </source>
</reference>
<evidence type="ECO:0000256" key="2">
    <source>
        <dbReference type="SAM" id="MobiDB-lite"/>
    </source>
</evidence>
<gene>
    <name evidence="3" type="ORF">PIB30_002807</name>
</gene>
<dbReference type="SUPFAM" id="SSF48371">
    <property type="entry name" value="ARM repeat"/>
    <property type="match status" value="1"/>
</dbReference>
<dbReference type="Proteomes" id="UP001341840">
    <property type="component" value="Unassembled WGS sequence"/>
</dbReference>
<organism evidence="3 4">
    <name type="scientific">Stylosanthes scabra</name>
    <dbReference type="NCBI Taxonomy" id="79078"/>
    <lineage>
        <taxon>Eukaryota</taxon>
        <taxon>Viridiplantae</taxon>
        <taxon>Streptophyta</taxon>
        <taxon>Embryophyta</taxon>
        <taxon>Tracheophyta</taxon>
        <taxon>Spermatophyta</taxon>
        <taxon>Magnoliopsida</taxon>
        <taxon>eudicotyledons</taxon>
        <taxon>Gunneridae</taxon>
        <taxon>Pentapetalae</taxon>
        <taxon>rosids</taxon>
        <taxon>fabids</taxon>
        <taxon>Fabales</taxon>
        <taxon>Fabaceae</taxon>
        <taxon>Papilionoideae</taxon>
        <taxon>50 kb inversion clade</taxon>
        <taxon>dalbergioids sensu lato</taxon>
        <taxon>Dalbergieae</taxon>
        <taxon>Pterocarpus clade</taxon>
        <taxon>Stylosanthes</taxon>
    </lineage>
</organism>
<name>A0ABU6T4U7_9FABA</name>
<accession>A0ABU6T4U7</accession>
<feature type="compositionally biased region" description="Polar residues" evidence="2">
    <location>
        <begin position="418"/>
        <end position="432"/>
    </location>
</feature>
<evidence type="ECO:0000313" key="3">
    <source>
        <dbReference type="EMBL" id="MED6142983.1"/>
    </source>
</evidence>
<feature type="repeat" description="HEAT" evidence="1">
    <location>
        <begin position="239"/>
        <end position="277"/>
    </location>
</feature>